<protein>
    <submittedName>
        <fullName evidence="1">Uncharacterized protein</fullName>
    </submittedName>
</protein>
<gene>
    <name evidence="1" type="ORF">RRG08_060308</name>
</gene>
<keyword evidence="2" id="KW-1185">Reference proteome</keyword>
<evidence type="ECO:0000313" key="2">
    <source>
        <dbReference type="Proteomes" id="UP001283361"/>
    </source>
</evidence>
<dbReference type="AlphaFoldDB" id="A0AAE0Y2F4"/>
<dbReference type="Proteomes" id="UP001283361">
    <property type="component" value="Unassembled WGS sequence"/>
</dbReference>
<name>A0AAE0Y2F4_9GAST</name>
<accession>A0AAE0Y2F4</accession>
<proteinExistence type="predicted"/>
<reference evidence="1" key="1">
    <citation type="journal article" date="2023" name="G3 (Bethesda)">
        <title>A reference genome for the long-term kleptoplast-retaining sea slug Elysia crispata morphotype clarki.</title>
        <authorList>
            <person name="Eastman K.E."/>
            <person name="Pendleton A.L."/>
            <person name="Shaikh M.A."/>
            <person name="Suttiyut T."/>
            <person name="Ogas R."/>
            <person name="Tomko P."/>
            <person name="Gavelis G."/>
            <person name="Widhalm J.R."/>
            <person name="Wisecaver J.H."/>
        </authorList>
    </citation>
    <scope>NUCLEOTIDE SEQUENCE</scope>
    <source>
        <strain evidence="1">ECLA1</strain>
    </source>
</reference>
<organism evidence="1 2">
    <name type="scientific">Elysia crispata</name>
    <name type="common">lettuce slug</name>
    <dbReference type="NCBI Taxonomy" id="231223"/>
    <lineage>
        <taxon>Eukaryota</taxon>
        <taxon>Metazoa</taxon>
        <taxon>Spiralia</taxon>
        <taxon>Lophotrochozoa</taxon>
        <taxon>Mollusca</taxon>
        <taxon>Gastropoda</taxon>
        <taxon>Heterobranchia</taxon>
        <taxon>Euthyneura</taxon>
        <taxon>Panpulmonata</taxon>
        <taxon>Sacoglossa</taxon>
        <taxon>Placobranchoidea</taxon>
        <taxon>Plakobranchidae</taxon>
        <taxon>Elysia</taxon>
    </lineage>
</organism>
<comment type="caution">
    <text evidence="1">The sequence shown here is derived from an EMBL/GenBank/DDBJ whole genome shotgun (WGS) entry which is preliminary data.</text>
</comment>
<evidence type="ECO:0000313" key="1">
    <source>
        <dbReference type="EMBL" id="KAK3730640.1"/>
    </source>
</evidence>
<dbReference type="EMBL" id="JAWDGP010007068">
    <property type="protein sequence ID" value="KAK3730640.1"/>
    <property type="molecule type" value="Genomic_DNA"/>
</dbReference>
<sequence>MMLVRCQLEFLLLQRFKPSCPLAKVSISSLAHTVAQLQLFATAVESTLKQTNIAIMFGRHVAVELERPL</sequence>